<protein>
    <submittedName>
        <fullName evidence="1">Uncharacterized protein</fullName>
    </submittedName>
</protein>
<comment type="caution">
    <text evidence="1">The sequence shown here is derived from an EMBL/GenBank/DDBJ whole genome shotgun (WGS) entry which is preliminary data.</text>
</comment>
<dbReference type="EMBL" id="BARU01006012">
    <property type="protein sequence ID" value="GAH44204.1"/>
    <property type="molecule type" value="Genomic_DNA"/>
</dbReference>
<feature type="non-terminal residue" evidence="1">
    <location>
        <position position="83"/>
    </location>
</feature>
<dbReference type="AlphaFoldDB" id="X1GRF7"/>
<evidence type="ECO:0000313" key="1">
    <source>
        <dbReference type="EMBL" id="GAH44204.1"/>
    </source>
</evidence>
<name>X1GRF7_9ZZZZ</name>
<proteinExistence type="predicted"/>
<gene>
    <name evidence="1" type="ORF">S03H2_11809</name>
</gene>
<organism evidence="1">
    <name type="scientific">marine sediment metagenome</name>
    <dbReference type="NCBI Taxonomy" id="412755"/>
    <lineage>
        <taxon>unclassified sequences</taxon>
        <taxon>metagenomes</taxon>
        <taxon>ecological metagenomes</taxon>
    </lineage>
</organism>
<sequence>MCAEEFKAIVDSSFDKGTPLWIYTKDYIYGIVPADNDRWLEVSYTFDDPDEPLIKAEKGADLVFQLMLEELTKGVSFYIEDLK</sequence>
<accession>X1GRF7</accession>
<reference evidence="1" key="1">
    <citation type="journal article" date="2014" name="Front. Microbiol.">
        <title>High frequency of phylogenetically diverse reductive dehalogenase-homologous genes in deep subseafloor sedimentary metagenomes.</title>
        <authorList>
            <person name="Kawai M."/>
            <person name="Futagami T."/>
            <person name="Toyoda A."/>
            <person name="Takaki Y."/>
            <person name="Nishi S."/>
            <person name="Hori S."/>
            <person name="Arai W."/>
            <person name="Tsubouchi T."/>
            <person name="Morono Y."/>
            <person name="Uchiyama I."/>
            <person name="Ito T."/>
            <person name="Fujiyama A."/>
            <person name="Inagaki F."/>
            <person name="Takami H."/>
        </authorList>
    </citation>
    <scope>NUCLEOTIDE SEQUENCE</scope>
    <source>
        <strain evidence="1">Expedition CK06-06</strain>
    </source>
</reference>